<protein>
    <submittedName>
        <fullName evidence="7">Metallo-hydrolase oxidoreductase</fullName>
    </submittedName>
</protein>
<dbReference type="EMBL" id="NBII01000008">
    <property type="protein sequence ID" value="PAV16272.1"/>
    <property type="molecule type" value="Genomic_DNA"/>
</dbReference>
<dbReference type="OrthoDB" id="10250730at2759"/>
<dbReference type="AlphaFoldDB" id="A0A286U9K1"/>
<keyword evidence="8" id="KW-1185">Reference proteome</keyword>
<feature type="domain" description="Metallo-beta-lactamase" evidence="6">
    <location>
        <begin position="44"/>
        <end position="278"/>
    </location>
</feature>
<evidence type="ECO:0000313" key="7">
    <source>
        <dbReference type="EMBL" id="PAV16272.1"/>
    </source>
</evidence>
<evidence type="ECO:0000256" key="3">
    <source>
        <dbReference type="ARBA" id="ARBA00022723"/>
    </source>
</evidence>
<keyword evidence="3" id="KW-0479">Metal-binding</keyword>
<comment type="cofactor">
    <cofactor evidence="1">
        <name>Zn(2+)</name>
        <dbReference type="ChEBI" id="CHEBI:29105"/>
    </cofactor>
</comment>
<dbReference type="InParanoid" id="A0A286U9K1"/>
<comment type="caution">
    <text evidence="7">The sequence shown here is derived from an EMBL/GenBank/DDBJ whole genome shotgun (WGS) entry which is preliminary data.</text>
</comment>
<evidence type="ECO:0000259" key="6">
    <source>
        <dbReference type="SMART" id="SM00849"/>
    </source>
</evidence>
<dbReference type="SUPFAM" id="SSF56281">
    <property type="entry name" value="Metallo-hydrolase/oxidoreductase"/>
    <property type="match status" value="1"/>
</dbReference>
<accession>A0A286U9K1</accession>
<gene>
    <name evidence="7" type="ORF">PNOK_0789200</name>
</gene>
<reference evidence="7 8" key="1">
    <citation type="journal article" date="2017" name="Mol. Ecol.">
        <title>Comparative and population genomic landscape of Phellinus noxius: A hypervariable fungus causing root rot in trees.</title>
        <authorList>
            <person name="Chung C.L."/>
            <person name="Lee T.J."/>
            <person name="Akiba M."/>
            <person name="Lee H.H."/>
            <person name="Kuo T.H."/>
            <person name="Liu D."/>
            <person name="Ke H.M."/>
            <person name="Yokoi T."/>
            <person name="Roa M.B."/>
            <person name="Lu M.J."/>
            <person name="Chang Y.Y."/>
            <person name="Ann P.J."/>
            <person name="Tsai J.N."/>
            <person name="Chen C.Y."/>
            <person name="Tzean S.S."/>
            <person name="Ota Y."/>
            <person name="Hattori T."/>
            <person name="Sahashi N."/>
            <person name="Liou R.F."/>
            <person name="Kikuchi T."/>
            <person name="Tsai I.J."/>
        </authorList>
    </citation>
    <scope>NUCLEOTIDE SEQUENCE [LARGE SCALE GENOMIC DNA]</scope>
    <source>
        <strain evidence="7 8">FFPRI411160</strain>
    </source>
</reference>
<comment type="similarity">
    <text evidence="2">Belongs to the metallo-beta-lactamase superfamily.</text>
</comment>
<dbReference type="InterPro" id="IPR051013">
    <property type="entry name" value="MBL_superfamily_lactonases"/>
</dbReference>
<evidence type="ECO:0000256" key="1">
    <source>
        <dbReference type="ARBA" id="ARBA00001947"/>
    </source>
</evidence>
<name>A0A286U9K1_9AGAM</name>
<dbReference type="Gene3D" id="3.60.15.10">
    <property type="entry name" value="Ribonuclease Z/Hydroxyacylglutathione hydrolase-like"/>
    <property type="match status" value="1"/>
</dbReference>
<evidence type="ECO:0000256" key="4">
    <source>
        <dbReference type="ARBA" id="ARBA00022801"/>
    </source>
</evidence>
<dbReference type="GO" id="GO:0046872">
    <property type="term" value="F:metal ion binding"/>
    <property type="evidence" value="ECO:0007669"/>
    <property type="project" value="UniProtKB-KW"/>
</dbReference>
<dbReference type="GO" id="GO:0016787">
    <property type="term" value="F:hydrolase activity"/>
    <property type="evidence" value="ECO:0007669"/>
    <property type="project" value="UniProtKB-KW"/>
</dbReference>
<organism evidence="7 8">
    <name type="scientific">Pyrrhoderma noxium</name>
    <dbReference type="NCBI Taxonomy" id="2282107"/>
    <lineage>
        <taxon>Eukaryota</taxon>
        <taxon>Fungi</taxon>
        <taxon>Dikarya</taxon>
        <taxon>Basidiomycota</taxon>
        <taxon>Agaricomycotina</taxon>
        <taxon>Agaricomycetes</taxon>
        <taxon>Hymenochaetales</taxon>
        <taxon>Hymenochaetaceae</taxon>
        <taxon>Pyrrhoderma</taxon>
    </lineage>
</organism>
<dbReference type="Pfam" id="PF00753">
    <property type="entry name" value="Lactamase_B"/>
    <property type="match status" value="1"/>
</dbReference>
<evidence type="ECO:0000256" key="2">
    <source>
        <dbReference type="ARBA" id="ARBA00007749"/>
    </source>
</evidence>
<dbReference type="PANTHER" id="PTHR42978:SF2">
    <property type="entry name" value="102 KBASES UNSTABLE REGION: FROM 1 TO 119443"/>
    <property type="match status" value="1"/>
</dbReference>
<dbReference type="CDD" id="cd07730">
    <property type="entry name" value="metallo-hydrolase-like_MBL-fold"/>
    <property type="match status" value="1"/>
</dbReference>
<dbReference type="InterPro" id="IPR036866">
    <property type="entry name" value="RibonucZ/Hydroxyglut_hydro"/>
</dbReference>
<keyword evidence="4" id="KW-0378">Hydrolase</keyword>
<dbReference type="InterPro" id="IPR001279">
    <property type="entry name" value="Metallo-B-lactamas"/>
</dbReference>
<proteinExistence type="inferred from homology"/>
<sequence length="300" mass="33231">MAQLPPPHSNQAYCDVSALEGGLLDMPAHLFVTSAPKTERNIVPSLSFLITHLNTDTRIVFDLGIRADIENYPELTRKRLSDVFKAQIPNDVPSSLKKGGLEPSDIKYVCLSHCHWDHTGNTDLFSNARFIVGSEVRKLFQPGYPEDPTSPFPSSLLPKGRTEFLDVNSKGWGPIGPFPRALDYFDDGSLYFVDAPGHLHGHLNLLARTSADGGWIYLAGDAAHDWRLIRGQGEIAMYQAGDGGGLTCIHHDKGQAEATIKRIASLLTLPRVRVILAHDGEWYNRSKDSDQFWPGKIYSL</sequence>
<evidence type="ECO:0000256" key="5">
    <source>
        <dbReference type="ARBA" id="ARBA00022833"/>
    </source>
</evidence>
<keyword evidence="5" id="KW-0862">Zinc</keyword>
<dbReference type="SMART" id="SM00849">
    <property type="entry name" value="Lactamase_B"/>
    <property type="match status" value="1"/>
</dbReference>
<dbReference type="Proteomes" id="UP000217199">
    <property type="component" value="Unassembled WGS sequence"/>
</dbReference>
<dbReference type="STRING" id="2282107.A0A286U9K1"/>
<evidence type="ECO:0000313" key="8">
    <source>
        <dbReference type="Proteomes" id="UP000217199"/>
    </source>
</evidence>
<dbReference type="PANTHER" id="PTHR42978">
    <property type="entry name" value="QUORUM-QUENCHING LACTONASE YTNP-RELATED-RELATED"/>
    <property type="match status" value="1"/>
</dbReference>